<dbReference type="EMBL" id="MK072519">
    <property type="protein sequence ID" value="AYV86909.1"/>
    <property type="molecule type" value="Genomic_DNA"/>
</dbReference>
<sequence>MSHNNKASNIPSTSNKNTPSFSNSTTNTNSLTVPLVPHIRRQRNPTYTVWDLFKVASGIALAYSAYQAFFGEDEGEEDN</sequence>
<feature type="compositionally biased region" description="Polar residues" evidence="1">
    <location>
        <begin position="1"/>
        <end position="11"/>
    </location>
</feature>
<organism evidence="2">
    <name type="scientific">Sylvanvirus sp</name>
    <dbReference type="NCBI Taxonomy" id="2487774"/>
    <lineage>
        <taxon>Viruses</taxon>
    </lineage>
</organism>
<evidence type="ECO:0000313" key="2">
    <source>
        <dbReference type="EMBL" id="AYV86909.1"/>
    </source>
</evidence>
<protein>
    <submittedName>
        <fullName evidence="2">Uncharacterized protein</fullName>
    </submittedName>
</protein>
<evidence type="ECO:0000256" key="1">
    <source>
        <dbReference type="SAM" id="MobiDB-lite"/>
    </source>
</evidence>
<feature type="region of interest" description="Disordered" evidence="1">
    <location>
        <begin position="1"/>
        <end position="32"/>
    </location>
</feature>
<accession>A0A3G5ALP2</accession>
<feature type="compositionally biased region" description="Low complexity" evidence="1">
    <location>
        <begin position="12"/>
        <end position="32"/>
    </location>
</feature>
<proteinExistence type="predicted"/>
<name>A0A3G5ALP2_9VIRU</name>
<reference evidence="2" key="1">
    <citation type="submission" date="2018-10" db="EMBL/GenBank/DDBJ databases">
        <title>Hidden diversity of soil giant viruses.</title>
        <authorList>
            <person name="Schulz F."/>
            <person name="Alteio L."/>
            <person name="Goudeau D."/>
            <person name="Ryan E.M."/>
            <person name="Malmstrom R.R."/>
            <person name="Blanchard J."/>
            <person name="Woyke T."/>
        </authorList>
    </citation>
    <scope>NUCLEOTIDE SEQUENCE</scope>
    <source>
        <strain evidence="2">SYV1</strain>
    </source>
</reference>
<gene>
    <name evidence="2" type="ORF">Sylvanvirus13_16</name>
</gene>